<protein>
    <submittedName>
        <fullName evidence="1">Uncharacterized protein</fullName>
    </submittedName>
</protein>
<organism evidence="1 2">
    <name type="scientific">[Clostridium] symbiosum ATCC 14940</name>
    <dbReference type="NCBI Taxonomy" id="411472"/>
    <lineage>
        <taxon>Bacteria</taxon>
        <taxon>Bacillati</taxon>
        <taxon>Bacillota</taxon>
        <taxon>Clostridia</taxon>
        <taxon>Lachnospirales</taxon>
        <taxon>Lachnospiraceae</taxon>
        <taxon>Otoolea</taxon>
    </lineage>
</organism>
<dbReference type="EMBL" id="AWSU01000098">
    <property type="protein sequence ID" value="ERI78977.1"/>
    <property type="molecule type" value="Genomic_DNA"/>
</dbReference>
<evidence type="ECO:0000313" key="1">
    <source>
        <dbReference type="EMBL" id="ERI78977.1"/>
    </source>
</evidence>
<name>A0ABC9U0Z4_CLOSY</name>
<sequence length="45" mass="4964">MRIYPADSLKNETDSSGSLTVKGTAMCNIHNVNSIFLIFPTKNYA</sequence>
<gene>
    <name evidence="1" type="ORF">CLOSYM_01193</name>
</gene>
<accession>A0ABC9U0Z4</accession>
<dbReference type="AlphaFoldDB" id="A0ABC9U0Z4"/>
<dbReference type="Proteomes" id="UP000016491">
    <property type="component" value="Unassembled WGS sequence"/>
</dbReference>
<reference evidence="1 2" key="1">
    <citation type="submission" date="2013-07" db="EMBL/GenBank/DDBJ databases">
        <authorList>
            <person name="Weinstock G."/>
            <person name="Sodergren E."/>
            <person name="Wylie T."/>
            <person name="Fulton L."/>
            <person name="Fulton R."/>
            <person name="Fronick C."/>
            <person name="O'Laughlin M."/>
            <person name="Godfrey J."/>
            <person name="Miner T."/>
            <person name="Herter B."/>
            <person name="Appelbaum E."/>
            <person name="Cordes M."/>
            <person name="Lek S."/>
            <person name="Wollam A."/>
            <person name="Pepin K.H."/>
            <person name="Palsikar V.B."/>
            <person name="Mitreva M."/>
            <person name="Wilson R.K."/>
        </authorList>
    </citation>
    <scope>NUCLEOTIDE SEQUENCE [LARGE SCALE GENOMIC DNA]</scope>
    <source>
        <strain evidence="1 2">ATCC 14940</strain>
    </source>
</reference>
<evidence type="ECO:0000313" key="2">
    <source>
        <dbReference type="Proteomes" id="UP000016491"/>
    </source>
</evidence>
<comment type="caution">
    <text evidence="1">The sequence shown here is derived from an EMBL/GenBank/DDBJ whole genome shotgun (WGS) entry which is preliminary data.</text>
</comment>
<proteinExistence type="predicted"/>